<name>A0A196SDL1_BLAHN</name>
<dbReference type="Proteomes" id="UP000078348">
    <property type="component" value="Unassembled WGS sequence"/>
</dbReference>
<protein>
    <submittedName>
        <fullName evidence="2">Cyclin-L1</fullName>
    </submittedName>
</protein>
<dbReference type="InterPro" id="IPR013763">
    <property type="entry name" value="Cyclin-like_dom"/>
</dbReference>
<dbReference type="CDD" id="cd20533">
    <property type="entry name" value="CYCLIN_CCNL_rpt2"/>
    <property type="match status" value="1"/>
</dbReference>
<dbReference type="PANTHER" id="PTHR10026">
    <property type="entry name" value="CYCLIN"/>
    <property type="match status" value="1"/>
</dbReference>
<evidence type="ECO:0000313" key="2">
    <source>
        <dbReference type="EMBL" id="OAO15093.1"/>
    </source>
</evidence>
<feature type="domain" description="Cyclin-like" evidence="1">
    <location>
        <begin position="156"/>
        <end position="237"/>
    </location>
</feature>
<dbReference type="InterPro" id="IPR036915">
    <property type="entry name" value="Cyclin-like_sf"/>
</dbReference>
<reference evidence="2 3" key="1">
    <citation type="submission" date="2016-05" db="EMBL/GenBank/DDBJ databases">
        <title>Nuclear genome of Blastocystis sp. subtype 1 NandII.</title>
        <authorList>
            <person name="Gentekaki E."/>
            <person name="Curtis B."/>
            <person name="Stairs C."/>
            <person name="Eme L."/>
            <person name="Herman E."/>
            <person name="Klimes V."/>
            <person name="Arias M.C."/>
            <person name="Elias M."/>
            <person name="Hilliou F."/>
            <person name="Klute M."/>
            <person name="Malik S.-B."/>
            <person name="Pightling A."/>
            <person name="Rachubinski R."/>
            <person name="Salas D."/>
            <person name="Schlacht A."/>
            <person name="Suga H."/>
            <person name="Archibald J."/>
            <person name="Ball S.G."/>
            <person name="Clark G."/>
            <person name="Dacks J."/>
            <person name="Van Der Giezen M."/>
            <person name="Tsaousis A."/>
            <person name="Roger A."/>
        </authorList>
    </citation>
    <scope>NUCLEOTIDE SEQUENCE [LARGE SCALE GENOMIC DNA]</scope>
    <source>
        <strain evidence="3">ATCC 50177 / NandII</strain>
    </source>
</reference>
<dbReference type="GO" id="GO:0016538">
    <property type="term" value="F:cyclin-dependent protein serine/threonine kinase regulator activity"/>
    <property type="evidence" value="ECO:0007669"/>
    <property type="project" value="InterPro"/>
</dbReference>
<dbReference type="SMART" id="SM00385">
    <property type="entry name" value="CYCLIN"/>
    <property type="match status" value="2"/>
</dbReference>
<dbReference type="InterPro" id="IPR043198">
    <property type="entry name" value="Cyclin/Ssn8"/>
</dbReference>
<dbReference type="Gene3D" id="1.10.472.10">
    <property type="entry name" value="Cyclin-like"/>
    <property type="match status" value="2"/>
</dbReference>
<dbReference type="GO" id="GO:0006357">
    <property type="term" value="P:regulation of transcription by RNA polymerase II"/>
    <property type="evidence" value="ECO:0007669"/>
    <property type="project" value="InterPro"/>
</dbReference>
<dbReference type="EMBL" id="LXWW01000174">
    <property type="protein sequence ID" value="OAO15093.1"/>
    <property type="molecule type" value="Genomic_DNA"/>
</dbReference>
<dbReference type="PIRSF" id="PIRSF036580">
    <property type="entry name" value="Cyclin_L"/>
    <property type="match status" value="1"/>
</dbReference>
<evidence type="ECO:0000259" key="1">
    <source>
        <dbReference type="SMART" id="SM00385"/>
    </source>
</evidence>
<keyword evidence="3" id="KW-1185">Reference proteome</keyword>
<dbReference type="OrthoDB" id="10264655at2759"/>
<organism evidence="2 3">
    <name type="scientific">Blastocystis sp. subtype 1 (strain ATCC 50177 / NandII)</name>
    <dbReference type="NCBI Taxonomy" id="478820"/>
    <lineage>
        <taxon>Eukaryota</taxon>
        <taxon>Sar</taxon>
        <taxon>Stramenopiles</taxon>
        <taxon>Bigyra</taxon>
        <taxon>Opalozoa</taxon>
        <taxon>Opalinata</taxon>
        <taxon>Blastocystidae</taxon>
        <taxon>Blastocystis</taxon>
    </lineage>
</organism>
<gene>
    <name evidence="2" type="ORF">AV274_3183</name>
</gene>
<dbReference type="AlphaFoldDB" id="A0A196SDL1"/>
<sequence length="279" mass="31944">MDKTQELILTPEEQKNTPSVLRGMTEEQEFAYRCFACELIRDASIMMGTSPVVSASGQIICHRFYYFYSFQQCHPFFVAMACFFIGSKIEEELQPVPRTVKAFYQIYQERTGQPLTQLTDTDPIYIRWRSILFGTEQLVLSAFGYHLYGVVDHPHRYILFFIKKLGFGSVLAQRAWNILNDSQQLPLCVAYSASSIACAAIYLAAMSLELQLPAVEWWELFDCSAEEIQQIIHSIVQLYQRNRIVWLSDASETHGQRCSFVSLADSEVVSPETEAKPLV</sequence>
<feature type="domain" description="Cyclin-like" evidence="1">
    <location>
        <begin position="38"/>
        <end position="141"/>
    </location>
</feature>
<accession>A0A196SDL1</accession>
<comment type="caution">
    <text evidence="2">The sequence shown here is derived from an EMBL/GenBank/DDBJ whole genome shotgun (WGS) entry which is preliminary data.</text>
</comment>
<dbReference type="STRING" id="478820.A0A196SDL1"/>
<proteinExistence type="predicted"/>
<evidence type="ECO:0000313" key="3">
    <source>
        <dbReference type="Proteomes" id="UP000078348"/>
    </source>
</evidence>
<dbReference type="SUPFAM" id="SSF47954">
    <property type="entry name" value="Cyclin-like"/>
    <property type="match status" value="2"/>
</dbReference>